<sequence length="39" mass="4422">MKILTGDEIIPTFHNDYYKAGGKLASNQSLNYDDFANKK</sequence>
<protein>
    <submittedName>
        <fullName evidence="1">10192_t:CDS:1</fullName>
    </submittedName>
</protein>
<dbReference type="AlphaFoldDB" id="A0A9N8ZS02"/>
<proteinExistence type="predicted"/>
<keyword evidence="2" id="KW-1185">Reference proteome</keyword>
<gene>
    <name evidence="1" type="ORF">FCALED_LOCUS3888</name>
</gene>
<evidence type="ECO:0000313" key="1">
    <source>
        <dbReference type="EMBL" id="CAG8504727.1"/>
    </source>
</evidence>
<dbReference type="EMBL" id="CAJVPQ010000714">
    <property type="protein sequence ID" value="CAG8504727.1"/>
    <property type="molecule type" value="Genomic_DNA"/>
</dbReference>
<organism evidence="1 2">
    <name type="scientific">Funneliformis caledonium</name>
    <dbReference type="NCBI Taxonomy" id="1117310"/>
    <lineage>
        <taxon>Eukaryota</taxon>
        <taxon>Fungi</taxon>
        <taxon>Fungi incertae sedis</taxon>
        <taxon>Mucoromycota</taxon>
        <taxon>Glomeromycotina</taxon>
        <taxon>Glomeromycetes</taxon>
        <taxon>Glomerales</taxon>
        <taxon>Glomeraceae</taxon>
        <taxon>Funneliformis</taxon>
    </lineage>
</organism>
<comment type="caution">
    <text evidence="1">The sequence shown here is derived from an EMBL/GenBank/DDBJ whole genome shotgun (WGS) entry which is preliminary data.</text>
</comment>
<evidence type="ECO:0000313" key="2">
    <source>
        <dbReference type="Proteomes" id="UP000789570"/>
    </source>
</evidence>
<name>A0A9N8ZS02_9GLOM</name>
<accession>A0A9N8ZS02</accession>
<dbReference type="Proteomes" id="UP000789570">
    <property type="component" value="Unassembled WGS sequence"/>
</dbReference>
<reference evidence="1" key="1">
    <citation type="submission" date="2021-06" db="EMBL/GenBank/DDBJ databases">
        <authorList>
            <person name="Kallberg Y."/>
            <person name="Tangrot J."/>
            <person name="Rosling A."/>
        </authorList>
    </citation>
    <scope>NUCLEOTIDE SEQUENCE</scope>
    <source>
        <strain evidence="1">UK204</strain>
    </source>
</reference>